<dbReference type="WBParaSite" id="TMUE_3000014366.1">
    <property type="protein sequence ID" value="TMUE_3000014366.1"/>
    <property type="gene ID" value="WBGene00292045"/>
</dbReference>
<dbReference type="Proteomes" id="UP000046395">
    <property type="component" value="Unassembled WGS sequence"/>
</dbReference>
<feature type="transmembrane region" description="Helical" evidence="3">
    <location>
        <begin position="12"/>
        <end position="30"/>
    </location>
</feature>
<feature type="region of interest" description="Disordered" evidence="2">
    <location>
        <begin position="491"/>
        <end position="531"/>
    </location>
</feature>
<dbReference type="AlphaFoldDB" id="A0A5S6R449"/>
<evidence type="ECO:0000313" key="4">
    <source>
        <dbReference type="Proteomes" id="UP000046395"/>
    </source>
</evidence>
<evidence type="ECO:0000313" key="6">
    <source>
        <dbReference type="WBParaSite" id="TMUE_3000014366.2"/>
    </source>
</evidence>
<feature type="coiled-coil region" evidence="1">
    <location>
        <begin position="202"/>
        <end position="229"/>
    </location>
</feature>
<reference evidence="5" key="3">
    <citation type="submission" date="2019-12" db="UniProtKB">
        <authorList>
            <consortium name="WormBaseParasite"/>
        </authorList>
    </citation>
    <scope>IDENTIFICATION</scope>
</reference>
<feature type="region of interest" description="Disordered" evidence="2">
    <location>
        <begin position="422"/>
        <end position="460"/>
    </location>
</feature>
<accession>A0A5S6R449</accession>
<evidence type="ECO:0000313" key="5">
    <source>
        <dbReference type="WBParaSite" id="TMUE_3000014366.1"/>
    </source>
</evidence>
<name>A0A5S6R449_TRIMR</name>
<keyword evidence="3" id="KW-0472">Membrane</keyword>
<feature type="region of interest" description="Disordered" evidence="2">
    <location>
        <begin position="112"/>
        <end position="133"/>
    </location>
</feature>
<sequence>MEVTQIEPSILGLILALTIAALFAITFYWATRDSSDDYDRMKDMSPELRRSLVRRASSGHSRRSKKIRKTPKKKPCSDVKKPFDVKIEERDSDEKSLDVEIEKKVTISEPELKANVDEAESLEDGELRESTDMPTSAVDADANVDPEKAQAVVPSQLARAANSIVEALPNVVTEDLLRGWMANMIGHPLLPWKTIKRRCILVESLGQRIKQLERALEREKREIADRDRRLFERWDEVKRLFNSFNAKEKELFRLRELVESLNVKVKRANSVNQILRKENSNCTARLQEAMIKQRHDSQERTRLETRCIQLEKDAHLRYEEKLHLINELHLCEAKLTMGDNRRRELELLVERVRQKLQADAVEKDAVHQQLRDLHVLLPSSRVDKEGSEWNLIKKGIQLLVDSLNLRDAEIASLKQRLKSANELANSTSSSLRPTQKDASRKEHSESPIAPLPVNGPSEEACGRCNGVDGNLQNGLRESHADSDHDLAQLASAAASTLSQSSHGSPAAESKQSMGNGEADLPVDGQSSVKENAGVQVPAKTSELEKWGVFVERIEDLHKKYHELLAFRQNVADCKPDELGLLRLNDIDVCLDVASNKVRMLTNEIDYLKKRNEDLRGKNYKMMDLLHETEKRFTDWVDHYKAACDCEKRQCEEDILNKIKVTFGRPNCNEKDVGKLLNSVRTDYDNELKKQADLSSNSLSRLYEREILLADMGNFLSKLSEKLIERCAASSSC</sequence>
<evidence type="ECO:0000256" key="2">
    <source>
        <dbReference type="SAM" id="MobiDB-lite"/>
    </source>
</evidence>
<evidence type="ECO:0000256" key="1">
    <source>
        <dbReference type="SAM" id="Coils"/>
    </source>
</evidence>
<keyword evidence="4" id="KW-1185">Reference proteome</keyword>
<feature type="compositionally biased region" description="Basic and acidic residues" evidence="2">
    <location>
        <begin position="434"/>
        <end position="445"/>
    </location>
</feature>
<feature type="compositionally biased region" description="Polar residues" evidence="2">
    <location>
        <begin position="422"/>
        <end position="433"/>
    </location>
</feature>
<proteinExistence type="predicted"/>
<keyword evidence="3" id="KW-0812">Transmembrane</keyword>
<evidence type="ECO:0000256" key="3">
    <source>
        <dbReference type="SAM" id="Phobius"/>
    </source>
</evidence>
<keyword evidence="1" id="KW-0175">Coiled coil</keyword>
<organism evidence="4 5">
    <name type="scientific">Trichuris muris</name>
    <name type="common">Mouse whipworm</name>
    <dbReference type="NCBI Taxonomy" id="70415"/>
    <lineage>
        <taxon>Eukaryota</taxon>
        <taxon>Metazoa</taxon>
        <taxon>Ecdysozoa</taxon>
        <taxon>Nematoda</taxon>
        <taxon>Enoplea</taxon>
        <taxon>Dorylaimia</taxon>
        <taxon>Trichinellida</taxon>
        <taxon>Trichuridae</taxon>
        <taxon>Trichuris</taxon>
    </lineage>
</organism>
<reference evidence="4" key="2">
    <citation type="submission" date="2014-03" db="EMBL/GenBank/DDBJ databases">
        <title>The whipworm genome and dual-species transcriptomics of an intimate host-pathogen interaction.</title>
        <authorList>
            <person name="Foth B.J."/>
            <person name="Tsai I.J."/>
            <person name="Reid A.J."/>
            <person name="Bancroft A.J."/>
            <person name="Nichol S."/>
            <person name="Tracey A."/>
            <person name="Holroyd N."/>
            <person name="Cotton J.A."/>
            <person name="Stanley E.J."/>
            <person name="Zarowiecki M."/>
            <person name="Liu J.Z."/>
            <person name="Huckvale T."/>
            <person name="Cooper P.J."/>
            <person name="Grencis R.K."/>
            <person name="Berriman M."/>
        </authorList>
    </citation>
    <scope>NUCLEOTIDE SEQUENCE [LARGE SCALE GENOMIC DNA]</scope>
    <source>
        <strain evidence="4">Edinburgh</strain>
    </source>
</reference>
<feature type="coiled-coil region" evidence="1">
    <location>
        <begin position="590"/>
        <end position="617"/>
    </location>
</feature>
<reference evidence="4" key="1">
    <citation type="submission" date="2013-11" db="EMBL/GenBank/DDBJ databases">
        <authorList>
            <person name="Aslett M."/>
        </authorList>
    </citation>
    <scope>NUCLEOTIDE SEQUENCE [LARGE SCALE GENOMIC DNA]</scope>
    <source>
        <strain evidence="4">Edinburgh</strain>
    </source>
</reference>
<dbReference type="WBParaSite" id="TMUE_3000014366.2">
    <property type="protein sequence ID" value="TMUE_3000014366.2"/>
    <property type="gene ID" value="WBGene00292045"/>
</dbReference>
<feature type="compositionally biased region" description="Basic residues" evidence="2">
    <location>
        <begin position="60"/>
        <end position="74"/>
    </location>
</feature>
<feature type="compositionally biased region" description="Low complexity" evidence="2">
    <location>
        <begin position="491"/>
        <end position="502"/>
    </location>
</feature>
<keyword evidence="3" id="KW-1133">Transmembrane helix</keyword>
<protein>
    <submittedName>
        <fullName evidence="5 6">Uncharacterized protein</fullName>
    </submittedName>
</protein>
<feature type="region of interest" description="Disordered" evidence="2">
    <location>
        <begin position="50"/>
        <end position="82"/>
    </location>
</feature>